<dbReference type="Proteomes" id="UP001556040">
    <property type="component" value="Unassembled WGS sequence"/>
</dbReference>
<proteinExistence type="predicted"/>
<dbReference type="PANTHER" id="PTHR30204:SF96">
    <property type="entry name" value="CHROMOSOME-ANCHORING PROTEIN RACA"/>
    <property type="match status" value="1"/>
</dbReference>
<organism evidence="3 4">
    <name type="scientific">Jeotgalibacillus marinus</name>
    <dbReference type="NCBI Taxonomy" id="86667"/>
    <lineage>
        <taxon>Bacteria</taxon>
        <taxon>Bacillati</taxon>
        <taxon>Bacillota</taxon>
        <taxon>Bacilli</taxon>
        <taxon>Bacillales</taxon>
        <taxon>Caryophanaceae</taxon>
        <taxon>Jeotgalibacillus</taxon>
    </lineage>
</organism>
<feature type="domain" description="HTH merR-type" evidence="2">
    <location>
        <begin position="1"/>
        <end position="72"/>
    </location>
</feature>
<dbReference type="PROSITE" id="PS50937">
    <property type="entry name" value="HTH_MERR_2"/>
    <property type="match status" value="1"/>
</dbReference>
<dbReference type="CDD" id="cd01106">
    <property type="entry name" value="HTH_TipAL-Mta"/>
    <property type="match status" value="1"/>
</dbReference>
<dbReference type="Gene3D" id="1.10.1660.10">
    <property type="match status" value="1"/>
</dbReference>
<accession>A0ABV3Q724</accession>
<keyword evidence="1" id="KW-0238">DNA-binding</keyword>
<dbReference type="SUPFAM" id="SSF46955">
    <property type="entry name" value="Putative DNA-binding domain"/>
    <property type="match status" value="1"/>
</dbReference>
<evidence type="ECO:0000313" key="3">
    <source>
        <dbReference type="EMBL" id="MEW9502956.1"/>
    </source>
</evidence>
<protein>
    <submittedName>
        <fullName evidence="3">MerR family transcriptional regulator</fullName>
    </submittedName>
</protein>
<dbReference type="InterPro" id="IPR047057">
    <property type="entry name" value="MerR_fam"/>
</dbReference>
<dbReference type="SMART" id="SM00422">
    <property type="entry name" value="HTH_MERR"/>
    <property type="match status" value="1"/>
</dbReference>
<dbReference type="PANTHER" id="PTHR30204">
    <property type="entry name" value="REDOX-CYCLING DRUG-SENSING TRANSCRIPTIONAL ACTIVATOR SOXR"/>
    <property type="match status" value="1"/>
</dbReference>
<dbReference type="RefSeq" id="WP_367780443.1">
    <property type="nucleotide sequence ID" value="NZ_JBFMIA010000019.1"/>
</dbReference>
<sequence>MTLVSTGELARQLHVSVRTLRYYDQIGLVPPSRKDENGKRFYSEDDILRLEKILLLKSLSLSLEDSKKILSEKSTHAIVTAHKAVLEQQRAEIEQSILQTTSLIHTIELEGTIDWKALLTLVVNQEKERDWQSYFSEEEHQILAEQLPKLENDDLTTKKWMNLLKRIELCVQTGETPQSEIAQLIVDDIEILSHETFNGDEELMEKFWEVRKSKEKSEELGLYPIDERILIFLDQAIVYADKVMESG</sequence>
<dbReference type="EMBL" id="JBFMIA010000019">
    <property type="protein sequence ID" value="MEW9502956.1"/>
    <property type="molecule type" value="Genomic_DNA"/>
</dbReference>
<gene>
    <name evidence="3" type="ORF">AB1471_14265</name>
</gene>
<dbReference type="InterPro" id="IPR000551">
    <property type="entry name" value="MerR-type_HTH_dom"/>
</dbReference>
<keyword evidence="4" id="KW-1185">Reference proteome</keyword>
<comment type="caution">
    <text evidence="3">The sequence shown here is derived from an EMBL/GenBank/DDBJ whole genome shotgun (WGS) entry which is preliminary data.</text>
</comment>
<evidence type="ECO:0000313" key="4">
    <source>
        <dbReference type="Proteomes" id="UP001556040"/>
    </source>
</evidence>
<name>A0ABV3Q724_9BACL</name>
<dbReference type="InterPro" id="IPR009061">
    <property type="entry name" value="DNA-bd_dom_put_sf"/>
</dbReference>
<dbReference type="Pfam" id="PF13411">
    <property type="entry name" value="MerR_1"/>
    <property type="match status" value="1"/>
</dbReference>
<reference evidence="3 4" key="1">
    <citation type="journal article" date="1979" name="Int. J. Syst. Evol. Microbiol.">
        <title>Bacillus globisporus subsp. marinus subsp. nov.</title>
        <authorList>
            <person name="Liu H."/>
        </authorList>
    </citation>
    <scope>NUCLEOTIDE SEQUENCE [LARGE SCALE GENOMIC DNA]</scope>
    <source>
        <strain evidence="3 4">DSM 1297</strain>
    </source>
</reference>
<evidence type="ECO:0000259" key="2">
    <source>
        <dbReference type="PROSITE" id="PS50937"/>
    </source>
</evidence>
<evidence type="ECO:0000256" key="1">
    <source>
        <dbReference type="ARBA" id="ARBA00023125"/>
    </source>
</evidence>